<sequence length="531" mass="60273">MSTKPSHTPSISLYRHRTNTNNCPDLKRKRYGPYPTTPIRYSSSSAETSSSSFTRPSATRLDISRTPNLTGRNGCSTYTETSTPKSYAPGLYATGRHQQTPEDIDPIEIDDDHGLKQQQEQRKDQDHFGRSGQKVIGSDFAQTENSFDSEEVNKDPDDEAGDDSDLDCLDSDYEEERDIPDSQSHSPLTTSMTNSTIYHAGRDDIHNGISSKDREYPHDICTNSRPAPWEITILKIEERLSYLRARWKVDFTPSTNASWDKTRMARITSTPSLLVRDPRSAPSSFKAGDVGHQMLVVNEEDSKIGESLHHKFDLDTFEDNHQPNDAILDTQKMNIRMIHQHQNVEDGGISIFDLPHIGVTQMDHPPVTNVPLKADIILFHRERDDTKSSTPRSSQELQLFYRAFERGQKVLSSLWVEDSIKIGKFQDEGPYEIWLDESDIPKKRAAAIKADKKRTTQHDTMRSLFHRRIEPNEQETSAKKVDEQSDKSEVLDLGSELESDEEFDGIGGIRKVGEKDPVTLHQFKSRTSPRA</sequence>
<reference evidence="3" key="2">
    <citation type="submission" date="2013-12" db="EMBL/GenBank/DDBJ databases">
        <title>Evolution of pathogenesis and genome organization in the Tremellales.</title>
        <authorList>
            <person name="Cuomo C."/>
            <person name="Litvintseva A."/>
            <person name="Heitman J."/>
            <person name="Chen Y."/>
            <person name="Sun S."/>
            <person name="Springer D."/>
            <person name="Dromer F."/>
            <person name="Young S."/>
            <person name="Zeng Q."/>
            <person name="Chapman S."/>
            <person name="Gujja S."/>
            <person name="Saif S."/>
            <person name="Birren B."/>
        </authorList>
    </citation>
    <scope>NUCLEOTIDE SEQUENCE [LARGE SCALE GENOMIC DNA]</scope>
    <source>
        <strain evidence="3">CBS 10435</strain>
    </source>
</reference>
<feature type="compositionally biased region" description="Acidic residues" evidence="1">
    <location>
        <begin position="156"/>
        <end position="178"/>
    </location>
</feature>
<dbReference type="AlphaFoldDB" id="A0A1B9J123"/>
<feature type="region of interest" description="Disordered" evidence="1">
    <location>
        <begin position="469"/>
        <end position="531"/>
    </location>
</feature>
<gene>
    <name evidence="2" type="ORF">L486_01133</name>
</gene>
<feature type="compositionally biased region" description="Polar residues" evidence="1">
    <location>
        <begin position="1"/>
        <end position="11"/>
    </location>
</feature>
<feature type="compositionally biased region" description="Polar residues" evidence="1">
    <location>
        <begin position="181"/>
        <end position="197"/>
    </location>
</feature>
<proteinExistence type="predicted"/>
<dbReference type="SUPFAM" id="SSF52113">
    <property type="entry name" value="BRCT domain"/>
    <property type="match status" value="1"/>
</dbReference>
<evidence type="ECO:0008006" key="4">
    <source>
        <dbReference type="Google" id="ProtNLM"/>
    </source>
</evidence>
<dbReference type="Proteomes" id="UP000092583">
    <property type="component" value="Unassembled WGS sequence"/>
</dbReference>
<name>A0A1B9J123_9TREE</name>
<feature type="compositionally biased region" description="Basic and acidic residues" evidence="1">
    <location>
        <begin position="469"/>
        <end position="490"/>
    </location>
</feature>
<feature type="compositionally biased region" description="Acidic residues" evidence="1">
    <location>
        <begin position="495"/>
        <end position="504"/>
    </location>
</feature>
<feature type="compositionally biased region" description="Polar residues" evidence="1">
    <location>
        <begin position="65"/>
        <end position="85"/>
    </location>
</feature>
<accession>A0A1B9J123</accession>
<dbReference type="OrthoDB" id="426865at2759"/>
<organism evidence="2 3">
    <name type="scientific">Kwoniella mangroviensis CBS 10435</name>
    <dbReference type="NCBI Taxonomy" id="1331196"/>
    <lineage>
        <taxon>Eukaryota</taxon>
        <taxon>Fungi</taxon>
        <taxon>Dikarya</taxon>
        <taxon>Basidiomycota</taxon>
        <taxon>Agaricomycotina</taxon>
        <taxon>Tremellomycetes</taxon>
        <taxon>Tremellales</taxon>
        <taxon>Cryptococcaceae</taxon>
        <taxon>Kwoniella</taxon>
    </lineage>
</organism>
<feature type="compositionally biased region" description="Acidic residues" evidence="1">
    <location>
        <begin position="102"/>
        <end position="111"/>
    </location>
</feature>
<keyword evidence="3" id="KW-1185">Reference proteome</keyword>
<feature type="region of interest" description="Disordered" evidence="1">
    <location>
        <begin position="1"/>
        <end position="202"/>
    </location>
</feature>
<evidence type="ECO:0000313" key="2">
    <source>
        <dbReference type="EMBL" id="OCF61485.1"/>
    </source>
</evidence>
<feature type="compositionally biased region" description="Basic and acidic residues" evidence="1">
    <location>
        <begin position="112"/>
        <end position="129"/>
    </location>
</feature>
<reference evidence="2 3" key="1">
    <citation type="submission" date="2013-07" db="EMBL/GenBank/DDBJ databases">
        <title>The Genome Sequence of Kwoniella mangroviensis CBS10435.</title>
        <authorList>
            <consortium name="The Broad Institute Genome Sequencing Platform"/>
            <person name="Cuomo C."/>
            <person name="Litvintseva A."/>
            <person name="Chen Y."/>
            <person name="Heitman J."/>
            <person name="Sun S."/>
            <person name="Springer D."/>
            <person name="Dromer F."/>
            <person name="Young S.K."/>
            <person name="Zeng Q."/>
            <person name="Gargeya S."/>
            <person name="Fitzgerald M."/>
            <person name="Abouelleil A."/>
            <person name="Alvarado L."/>
            <person name="Berlin A.M."/>
            <person name="Chapman S.B."/>
            <person name="Dewar J."/>
            <person name="Goldberg J."/>
            <person name="Griggs A."/>
            <person name="Gujja S."/>
            <person name="Hansen M."/>
            <person name="Howarth C."/>
            <person name="Imamovic A."/>
            <person name="Larimer J."/>
            <person name="McCowan C."/>
            <person name="Murphy C."/>
            <person name="Pearson M."/>
            <person name="Priest M."/>
            <person name="Roberts A."/>
            <person name="Saif S."/>
            <person name="Shea T."/>
            <person name="Sykes S."/>
            <person name="Wortman J."/>
            <person name="Nusbaum C."/>
            <person name="Birren B."/>
        </authorList>
    </citation>
    <scope>NUCLEOTIDE SEQUENCE [LARGE SCALE GENOMIC DNA]</scope>
    <source>
        <strain evidence="2 3">CBS 10435</strain>
    </source>
</reference>
<evidence type="ECO:0000256" key="1">
    <source>
        <dbReference type="SAM" id="MobiDB-lite"/>
    </source>
</evidence>
<dbReference type="EMBL" id="KI669459">
    <property type="protein sequence ID" value="OCF61485.1"/>
    <property type="molecule type" value="Genomic_DNA"/>
</dbReference>
<protein>
    <recommendedName>
        <fullName evidence="4">BRCT domain-containing protein</fullName>
    </recommendedName>
</protein>
<feature type="compositionally biased region" description="Low complexity" evidence="1">
    <location>
        <begin position="42"/>
        <end position="60"/>
    </location>
</feature>
<evidence type="ECO:0000313" key="3">
    <source>
        <dbReference type="Proteomes" id="UP000092583"/>
    </source>
</evidence>
<dbReference type="InterPro" id="IPR036420">
    <property type="entry name" value="BRCT_dom_sf"/>
</dbReference>